<reference evidence="2" key="1">
    <citation type="submission" date="2024-06" db="EMBL/GenBank/DDBJ databases">
        <title>Caulobacter inopinatus, sp. nov.</title>
        <authorList>
            <person name="Donachie S.P."/>
        </authorList>
    </citation>
    <scope>NUCLEOTIDE SEQUENCE</scope>
    <source>
        <strain evidence="2">73W</strain>
    </source>
</reference>
<evidence type="ECO:0000313" key="2">
    <source>
        <dbReference type="EMBL" id="XDO98462.1"/>
    </source>
</evidence>
<dbReference type="Gene3D" id="3.40.50.1110">
    <property type="entry name" value="SGNH hydrolase"/>
    <property type="match status" value="1"/>
</dbReference>
<dbReference type="Pfam" id="PF13472">
    <property type="entry name" value="Lipase_GDSL_2"/>
    <property type="match status" value="1"/>
</dbReference>
<dbReference type="InterPro" id="IPR053140">
    <property type="entry name" value="GDSL_Rv0518-like"/>
</dbReference>
<dbReference type="CDD" id="cd01830">
    <property type="entry name" value="XynE_like"/>
    <property type="match status" value="1"/>
</dbReference>
<dbReference type="GO" id="GO:0016788">
    <property type="term" value="F:hydrolase activity, acting on ester bonds"/>
    <property type="evidence" value="ECO:0007669"/>
    <property type="project" value="UniProtKB-ARBA"/>
</dbReference>
<protein>
    <submittedName>
        <fullName evidence="2">SGNH/GDSL hydrolase family protein</fullName>
    </submittedName>
</protein>
<feature type="domain" description="SGNH hydrolase-type esterase" evidence="1">
    <location>
        <begin position="153"/>
        <end position="346"/>
    </location>
</feature>
<dbReference type="SUPFAM" id="SSF52266">
    <property type="entry name" value="SGNH hydrolase"/>
    <property type="match status" value="1"/>
</dbReference>
<dbReference type="EMBL" id="CP158375">
    <property type="protein sequence ID" value="XDO98462.1"/>
    <property type="molecule type" value="Genomic_DNA"/>
</dbReference>
<gene>
    <name evidence="2" type="ORF">ABOZ73_08625</name>
</gene>
<accession>A0AB39KWU2</accession>
<keyword evidence="2" id="KW-0378">Hydrolase</keyword>
<sequence>MWAAAGRGQVLVENATIRFTVRIAASGDSLRLRLSNEFGLPLKIGAASVRIADGPSVPVTFNGAPTSVLPLEGGGVSDAVPLAVRAFDLVEVSLFLPERTALNTVHGAGGAKTAISAPGDFTATPFEPVARSDNRPLLASVEVAGPARPVVVAYGNSITDNTGCANDATPICRWGDLLGRRLAAAGKPHVVVTQAISGNRLLAGGSGPTAIDRFTRDVLSQTGVSHVIVLEGINDIGQSGRVRPDGSKGPVTTAEQLISGYEQLIARAHERGVKVMALTILPFEGANYYTAAGEALRMQVNDWIRTSGSFDGVFDMEKVMADPTNPKRLNPALQRGDNLHPDGVGEAVMGEAIPLDWFN</sequence>
<dbReference type="PANTHER" id="PTHR43784:SF2">
    <property type="entry name" value="GDSL-LIKE LIPASE_ACYLHYDROLASE, PUTATIVE (AFU_ORTHOLOGUE AFUA_2G00820)-RELATED"/>
    <property type="match status" value="1"/>
</dbReference>
<dbReference type="InterPro" id="IPR013830">
    <property type="entry name" value="SGNH_hydro"/>
</dbReference>
<dbReference type="InterPro" id="IPR036514">
    <property type="entry name" value="SGNH_hydro_sf"/>
</dbReference>
<name>A0AB39KWU2_9CAUL</name>
<dbReference type="AlphaFoldDB" id="A0AB39KWU2"/>
<evidence type="ECO:0000259" key="1">
    <source>
        <dbReference type="Pfam" id="PF13472"/>
    </source>
</evidence>
<organism evidence="2">
    <name type="scientific">Caulobacter sp. 73W</name>
    <dbReference type="NCBI Taxonomy" id="3161137"/>
    <lineage>
        <taxon>Bacteria</taxon>
        <taxon>Pseudomonadati</taxon>
        <taxon>Pseudomonadota</taxon>
        <taxon>Alphaproteobacteria</taxon>
        <taxon>Caulobacterales</taxon>
        <taxon>Caulobacteraceae</taxon>
        <taxon>Caulobacter</taxon>
    </lineage>
</organism>
<proteinExistence type="predicted"/>
<dbReference type="RefSeq" id="WP_369062337.1">
    <property type="nucleotide sequence ID" value="NZ_CP158375.1"/>
</dbReference>
<dbReference type="PANTHER" id="PTHR43784">
    <property type="entry name" value="GDSL-LIKE LIPASE/ACYLHYDROLASE, PUTATIVE (AFU_ORTHOLOGUE AFUA_2G00820)-RELATED"/>
    <property type="match status" value="1"/>
</dbReference>